<dbReference type="AlphaFoldDB" id="A0A022W510"/>
<proteinExistence type="predicted"/>
<dbReference type="InterPro" id="IPR046670">
    <property type="entry name" value="DUF6540"/>
</dbReference>
<evidence type="ECO:0008006" key="2">
    <source>
        <dbReference type="Google" id="ProtNLM"/>
    </source>
</evidence>
<reference evidence="1" key="1">
    <citation type="submission" date="2014-02" db="EMBL/GenBank/DDBJ databases">
        <title>The Genome Sequence of Trichophyton rubrum (morphotype fischeri) CBS 288.86.</title>
        <authorList>
            <consortium name="The Broad Institute Genomics Platform"/>
            <person name="Cuomo C.A."/>
            <person name="White T.C."/>
            <person name="Graser Y."/>
            <person name="Martinez-Rossi N."/>
            <person name="Heitman J."/>
            <person name="Young S.K."/>
            <person name="Zeng Q."/>
            <person name="Gargeya S."/>
            <person name="Abouelleil A."/>
            <person name="Alvarado L."/>
            <person name="Chapman S.B."/>
            <person name="Gainer-Dewar J."/>
            <person name="Goldberg J."/>
            <person name="Griggs A."/>
            <person name="Gujja S."/>
            <person name="Hansen M."/>
            <person name="Howarth C."/>
            <person name="Imamovic A."/>
            <person name="Larimer J."/>
            <person name="Martinez D."/>
            <person name="Murphy C."/>
            <person name="Pearson M.D."/>
            <person name="Persinoti G."/>
            <person name="Poon T."/>
            <person name="Priest M."/>
            <person name="Roberts A.D."/>
            <person name="Saif S."/>
            <person name="Shea T.D."/>
            <person name="Sykes S.N."/>
            <person name="Wortman J."/>
            <person name="Nusbaum C."/>
            <person name="Birren B."/>
        </authorList>
    </citation>
    <scope>NUCLEOTIDE SEQUENCE [LARGE SCALE GENOMIC DNA]</scope>
    <source>
        <strain evidence="1">CBS 288.86</strain>
    </source>
</reference>
<organism evidence="1">
    <name type="scientific">Trichophyton rubrum CBS 288.86</name>
    <dbReference type="NCBI Taxonomy" id="1215330"/>
    <lineage>
        <taxon>Eukaryota</taxon>
        <taxon>Fungi</taxon>
        <taxon>Dikarya</taxon>
        <taxon>Ascomycota</taxon>
        <taxon>Pezizomycotina</taxon>
        <taxon>Eurotiomycetes</taxon>
        <taxon>Eurotiomycetidae</taxon>
        <taxon>Onygenales</taxon>
        <taxon>Arthrodermataceae</taxon>
        <taxon>Trichophyton</taxon>
    </lineage>
</organism>
<gene>
    <name evidence="1" type="ORF">H103_03907</name>
</gene>
<dbReference type="Proteomes" id="UP000023758">
    <property type="component" value="Unassembled WGS sequence"/>
</dbReference>
<dbReference type="EMBL" id="KK207830">
    <property type="protein sequence ID" value="EZF53226.1"/>
    <property type="molecule type" value="Genomic_DNA"/>
</dbReference>
<name>A0A022W510_TRIRU</name>
<sequence>MEGEKGIYIAKDALTILCFLAQNTVNFIKTSNSPRTSTINIKLKSYLQVTMPKTLTLVCYKQSRFFPENTAHWGLLLQEQGAKSGRLFHVTKESYRTGMTDYRQDMNIVPTFSASLRASVEVASGLDLDVDTLDRLCIEVARGRRFDFVVNNCQRFCAQVLQRLVQNGTITQAQFDALATKGFRPLV</sequence>
<dbReference type="Pfam" id="PF20174">
    <property type="entry name" value="DUF6540"/>
    <property type="match status" value="1"/>
</dbReference>
<accession>A0A022W510</accession>
<dbReference type="HOGENOM" id="CLU_124595_0_0_1"/>
<dbReference type="OrthoDB" id="2798106at2759"/>
<evidence type="ECO:0000313" key="1">
    <source>
        <dbReference type="EMBL" id="EZF53226.1"/>
    </source>
</evidence>
<protein>
    <recommendedName>
        <fullName evidence="2">PPPDE domain-containing protein</fullName>
    </recommendedName>
</protein>